<evidence type="ECO:0000256" key="1">
    <source>
        <dbReference type="ARBA" id="ARBA00009477"/>
    </source>
</evidence>
<dbReference type="InterPro" id="IPR058792">
    <property type="entry name" value="Beta-barrel_RND_2"/>
</dbReference>
<dbReference type="SUPFAM" id="SSF111369">
    <property type="entry name" value="HlyD-like secretion proteins"/>
    <property type="match status" value="1"/>
</dbReference>
<dbReference type="RefSeq" id="WP_089835154.1">
    <property type="nucleotide sequence ID" value="NZ_FNBN01000006.1"/>
</dbReference>
<dbReference type="EMBL" id="FNBN01000006">
    <property type="protein sequence ID" value="SDG73215.1"/>
    <property type="molecule type" value="Genomic_DNA"/>
</dbReference>
<dbReference type="Pfam" id="PF25973">
    <property type="entry name" value="BSH_CzcB"/>
    <property type="match status" value="1"/>
</dbReference>
<dbReference type="OrthoDB" id="9798190at2"/>
<dbReference type="AlphaFoldDB" id="A0A1G7WMH8"/>
<dbReference type="InterPro" id="IPR058647">
    <property type="entry name" value="BSH_CzcB-like"/>
</dbReference>
<reference evidence="5 6" key="1">
    <citation type="submission" date="2016-10" db="EMBL/GenBank/DDBJ databases">
        <authorList>
            <person name="de Groot N.N."/>
        </authorList>
    </citation>
    <scope>NUCLEOTIDE SEQUENCE [LARGE SCALE GENOMIC DNA]</scope>
    <source>
        <strain evidence="5 6">DSM 527</strain>
    </source>
</reference>
<dbReference type="Pfam" id="PF25989">
    <property type="entry name" value="YknX_C"/>
    <property type="match status" value="1"/>
</dbReference>
<comment type="similarity">
    <text evidence="1">Belongs to the membrane fusion protein (MFP) (TC 8.A.1) family.</text>
</comment>
<dbReference type="PANTHER" id="PTHR30469">
    <property type="entry name" value="MULTIDRUG RESISTANCE PROTEIN MDTA"/>
    <property type="match status" value="1"/>
</dbReference>
<gene>
    <name evidence="5" type="ORF">SAMN04488121_10671</name>
</gene>
<dbReference type="InterPro" id="IPR006143">
    <property type="entry name" value="RND_pump_MFP"/>
</dbReference>
<feature type="domain" description="CusB-like beta-barrel" evidence="2">
    <location>
        <begin position="194"/>
        <end position="267"/>
    </location>
</feature>
<evidence type="ECO:0000313" key="5">
    <source>
        <dbReference type="EMBL" id="SDG73215.1"/>
    </source>
</evidence>
<feature type="domain" description="CzcB-like barrel-sandwich hybrid" evidence="3">
    <location>
        <begin position="67"/>
        <end position="188"/>
    </location>
</feature>
<accession>A0A1G7WMH8</accession>
<dbReference type="Gene3D" id="2.40.420.20">
    <property type="match status" value="1"/>
</dbReference>
<evidence type="ECO:0000313" key="6">
    <source>
        <dbReference type="Proteomes" id="UP000199045"/>
    </source>
</evidence>
<sequence length="345" mass="37572">MRRSLFYFTLIAILIFSSCRHKETQTSENASQPLAVKAEEVHPTTISGEVSVSGNIDGNTTVKLGFMVGGKINYISNNEGDNISKGQLIASLDPTNYSIAKRQADVQVSTASDEFDRLKILHERGSLSESDFSKIGFNLQQAKLQQQLQQKNLSDTRLYSTISGVLLKRQAEVGEIVSVGSPLFIVSDISKVKVLAYVPEGELHEIRIDQTANISISSLGRTFTGKVIEVGSTADATSRAFTIKIGIENPGLVIRPGMIAEARIATNSNKQVILLPAESIQQDQANQSFVFVVDKAQNKAFRRRVSLGNMVDNKIEIVSGLSEKELVVTGGQKRLSDGSLITITK</sequence>
<evidence type="ECO:0000259" key="3">
    <source>
        <dbReference type="Pfam" id="PF25973"/>
    </source>
</evidence>
<dbReference type="PROSITE" id="PS51257">
    <property type="entry name" value="PROKAR_LIPOPROTEIN"/>
    <property type="match status" value="1"/>
</dbReference>
<dbReference type="GO" id="GO:0015562">
    <property type="term" value="F:efflux transmembrane transporter activity"/>
    <property type="evidence" value="ECO:0007669"/>
    <property type="project" value="TreeGrafter"/>
</dbReference>
<evidence type="ECO:0000259" key="4">
    <source>
        <dbReference type="Pfam" id="PF25989"/>
    </source>
</evidence>
<evidence type="ECO:0000259" key="2">
    <source>
        <dbReference type="Pfam" id="PF25954"/>
    </source>
</evidence>
<dbReference type="Pfam" id="PF25954">
    <property type="entry name" value="Beta-barrel_RND_2"/>
    <property type="match status" value="1"/>
</dbReference>
<dbReference type="InterPro" id="IPR058637">
    <property type="entry name" value="YknX-like_C"/>
</dbReference>
<dbReference type="Gene3D" id="2.40.50.100">
    <property type="match status" value="2"/>
</dbReference>
<proteinExistence type="inferred from homology"/>
<dbReference type="Proteomes" id="UP000199045">
    <property type="component" value="Unassembled WGS sequence"/>
</dbReference>
<organism evidence="5 6">
    <name type="scientific">Chitinophaga filiformis</name>
    <name type="common">Myxococcus filiformis</name>
    <name type="synonym">Flexibacter filiformis</name>
    <dbReference type="NCBI Taxonomy" id="104663"/>
    <lineage>
        <taxon>Bacteria</taxon>
        <taxon>Pseudomonadati</taxon>
        <taxon>Bacteroidota</taxon>
        <taxon>Chitinophagia</taxon>
        <taxon>Chitinophagales</taxon>
        <taxon>Chitinophagaceae</taxon>
        <taxon>Chitinophaga</taxon>
    </lineage>
</organism>
<dbReference type="STRING" id="104663.SAMN04488121_10671"/>
<feature type="domain" description="YknX-like C-terminal permuted SH3-like" evidence="4">
    <location>
        <begin position="273"/>
        <end position="342"/>
    </location>
</feature>
<dbReference type="GO" id="GO:1990281">
    <property type="term" value="C:efflux pump complex"/>
    <property type="evidence" value="ECO:0007669"/>
    <property type="project" value="TreeGrafter"/>
</dbReference>
<dbReference type="Gene3D" id="2.40.30.170">
    <property type="match status" value="1"/>
</dbReference>
<name>A0A1G7WMH8_CHIFI</name>
<dbReference type="NCBIfam" id="TIGR01730">
    <property type="entry name" value="RND_mfp"/>
    <property type="match status" value="1"/>
</dbReference>
<protein>
    <submittedName>
        <fullName evidence="5">RND family efflux transporter, MFP subunit</fullName>
    </submittedName>
</protein>